<dbReference type="SUPFAM" id="SSF58038">
    <property type="entry name" value="SNARE fusion complex"/>
    <property type="match status" value="1"/>
</dbReference>
<evidence type="ECO:0000256" key="9">
    <source>
        <dbReference type="ARBA" id="ARBA00023054"/>
    </source>
</evidence>
<evidence type="ECO:0000256" key="12">
    <source>
        <dbReference type="ARBA" id="ARBA00060029"/>
    </source>
</evidence>
<dbReference type="FunFam" id="1.20.5.110:FF:000033">
    <property type="entry name" value="bet1-like SNARE 1-1"/>
    <property type="match status" value="1"/>
</dbReference>
<keyword evidence="8" id="KW-0333">Golgi apparatus</keyword>
<accession>A0A803LMG6</accession>
<dbReference type="GO" id="GO:0000139">
    <property type="term" value="C:Golgi membrane"/>
    <property type="evidence" value="ECO:0007669"/>
    <property type="project" value="UniProtKB-SubCell"/>
</dbReference>
<keyword evidence="9" id="KW-0175">Coiled coil</keyword>
<dbReference type="InterPro" id="IPR039899">
    <property type="entry name" value="BET1_SNARE"/>
</dbReference>
<comment type="function">
    <text evidence="12">Required for vesicular transport from the ER to the Golgi complex. Functions as a SNARE associated with ER-derived vesicles.</text>
</comment>
<evidence type="ECO:0000256" key="13">
    <source>
        <dbReference type="SAM" id="Phobius"/>
    </source>
</evidence>
<evidence type="ECO:0000256" key="8">
    <source>
        <dbReference type="ARBA" id="ARBA00023034"/>
    </source>
</evidence>
<evidence type="ECO:0000256" key="3">
    <source>
        <dbReference type="ARBA" id="ARBA00022448"/>
    </source>
</evidence>
<evidence type="ECO:0000256" key="4">
    <source>
        <dbReference type="ARBA" id="ARBA00022692"/>
    </source>
</evidence>
<dbReference type="GO" id="GO:0005789">
    <property type="term" value="C:endoplasmic reticulum membrane"/>
    <property type="evidence" value="ECO:0007669"/>
    <property type="project" value="UniProtKB-SubCell"/>
</dbReference>
<evidence type="ECO:0000256" key="7">
    <source>
        <dbReference type="ARBA" id="ARBA00022989"/>
    </source>
</evidence>
<organism evidence="15 16">
    <name type="scientific">Chenopodium quinoa</name>
    <name type="common">Quinoa</name>
    <dbReference type="NCBI Taxonomy" id="63459"/>
    <lineage>
        <taxon>Eukaryota</taxon>
        <taxon>Viridiplantae</taxon>
        <taxon>Streptophyta</taxon>
        <taxon>Embryophyta</taxon>
        <taxon>Tracheophyta</taxon>
        <taxon>Spermatophyta</taxon>
        <taxon>Magnoliopsida</taxon>
        <taxon>eudicotyledons</taxon>
        <taxon>Gunneridae</taxon>
        <taxon>Pentapetalae</taxon>
        <taxon>Caryophyllales</taxon>
        <taxon>Chenopodiaceae</taxon>
        <taxon>Chenopodioideae</taxon>
        <taxon>Atripliceae</taxon>
        <taxon>Chenopodium</taxon>
    </lineage>
</organism>
<keyword evidence="10 13" id="KW-0472">Membrane</keyword>
<evidence type="ECO:0000256" key="1">
    <source>
        <dbReference type="ARBA" id="ARBA00004163"/>
    </source>
</evidence>
<dbReference type="Proteomes" id="UP000596660">
    <property type="component" value="Unplaced"/>
</dbReference>
<feature type="domain" description="T-SNARE coiled-coil homology" evidence="14">
    <location>
        <begin position="32"/>
        <end position="94"/>
    </location>
</feature>
<reference evidence="15" key="1">
    <citation type="journal article" date="2017" name="Nature">
        <title>The genome of Chenopodium quinoa.</title>
        <authorList>
            <person name="Jarvis D.E."/>
            <person name="Ho Y.S."/>
            <person name="Lightfoot D.J."/>
            <person name="Schmoeckel S.M."/>
            <person name="Li B."/>
            <person name="Borm T.J.A."/>
            <person name="Ohyanagi H."/>
            <person name="Mineta K."/>
            <person name="Michell C.T."/>
            <person name="Saber N."/>
            <person name="Kharbatia N.M."/>
            <person name="Rupper R.R."/>
            <person name="Sharp A.R."/>
            <person name="Dally N."/>
            <person name="Boughton B.A."/>
            <person name="Woo Y.H."/>
            <person name="Gao G."/>
            <person name="Schijlen E.G.W.M."/>
            <person name="Guo X."/>
            <person name="Momin A.A."/>
            <person name="Negrao S."/>
            <person name="Al-Babili S."/>
            <person name="Gehring C."/>
            <person name="Roessner U."/>
            <person name="Jung C."/>
            <person name="Murphy K."/>
            <person name="Arold S.T."/>
            <person name="Gojobori T."/>
            <person name="van der Linden C.G."/>
            <person name="van Loo E.N."/>
            <person name="Jellen E.N."/>
            <person name="Maughan P.J."/>
            <person name="Tester M."/>
        </authorList>
    </citation>
    <scope>NUCLEOTIDE SEQUENCE [LARGE SCALE GENOMIC DNA]</scope>
    <source>
        <strain evidence="15">cv. PI 614886</strain>
    </source>
</reference>
<evidence type="ECO:0000256" key="10">
    <source>
        <dbReference type="ARBA" id="ARBA00023136"/>
    </source>
</evidence>
<dbReference type="GO" id="GO:0015031">
    <property type="term" value="P:protein transport"/>
    <property type="evidence" value="ECO:0007669"/>
    <property type="project" value="UniProtKB-KW"/>
</dbReference>
<keyword evidence="5" id="KW-0256">Endoplasmic reticulum</keyword>
<dbReference type="PROSITE" id="PS50192">
    <property type="entry name" value="T_SNARE"/>
    <property type="match status" value="1"/>
</dbReference>
<dbReference type="Gene3D" id="1.20.5.110">
    <property type="match status" value="1"/>
</dbReference>
<keyword evidence="3" id="KW-0813">Transport</keyword>
<sequence length="121" mass="13727">MSYRRETRASKAGLFDGYDNIEEGGLRASSTDISENENDKALDSLKDRVFFLKQLSGDIHGEVLSHNRLLHRMGNEMDASRGILSGTLDRFKMVFERKSGRATCKLVGFLVAFFLLLYLFI</sequence>
<evidence type="ECO:0000313" key="16">
    <source>
        <dbReference type="Proteomes" id="UP000596660"/>
    </source>
</evidence>
<keyword evidence="7 13" id="KW-1133">Transmembrane helix</keyword>
<reference evidence="15" key="2">
    <citation type="submission" date="2021-03" db="UniProtKB">
        <authorList>
            <consortium name="EnsemblPlants"/>
        </authorList>
    </citation>
    <scope>IDENTIFICATION</scope>
</reference>
<dbReference type="Gramene" id="AUR62015477-RA">
    <property type="protein sequence ID" value="AUR62015477-RA:cds"/>
    <property type="gene ID" value="AUR62015477"/>
</dbReference>
<keyword evidence="4 13" id="KW-0812">Transmembrane</keyword>
<evidence type="ECO:0000256" key="6">
    <source>
        <dbReference type="ARBA" id="ARBA00022927"/>
    </source>
</evidence>
<keyword evidence="16" id="KW-1185">Reference proteome</keyword>
<evidence type="ECO:0000256" key="11">
    <source>
        <dbReference type="ARBA" id="ARBA00037962"/>
    </source>
</evidence>
<feature type="transmembrane region" description="Helical" evidence="13">
    <location>
        <begin position="102"/>
        <end position="120"/>
    </location>
</feature>
<dbReference type="OMA" id="HRMGNEM"/>
<comment type="subcellular location">
    <subcellularLocation>
        <location evidence="1">Endoplasmic reticulum membrane</location>
        <topology evidence="1">Single-pass type IV membrane protein</topology>
    </subcellularLocation>
    <subcellularLocation>
        <location evidence="2">Golgi apparatus membrane</location>
        <topology evidence="2">Single-pass type IV membrane protein</topology>
    </subcellularLocation>
</comment>
<evidence type="ECO:0000256" key="2">
    <source>
        <dbReference type="ARBA" id="ARBA00004409"/>
    </source>
</evidence>
<dbReference type="InterPro" id="IPR000727">
    <property type="entry name" value="T_SNARE_dom"/>
</dbReference>
<dbReference type="AlphaFoldDB" id="A0A803LMG6"/>
<dbReference type="CDD" id="cd15853">
    <property type="entry name" value="SNARE_Bet1"/>
    <property type="match status" value="1"/>
</dbReference>
<comment type="similarity">
    <text evidence="11">Belongs to the BET1 family.</text>
</comment>
<evidence type="ECO:0000256" key="5">
    <source>
        <dbReference type="ARBA" id="ARBA00022824"/>
    </source>
</evidence>
<name>A0A803LMG6_CHEQI</name>
<proteinExistence type="inferred from homology"/>
<evidence type="ECO:0000313" key="15">
    <source>
        <dbReference type="EnsemblPlants" id="AUR62015477-RA:cds"/>
    </source>
</evidence>
<evidence type="ECO:0000259" key="14">
    <source>
        <dbReference type="PROSITE" id="PS50192"/>
    </source>
</evidence>
<protein>
    <recommendedName>
        <fullName evidence="14">t-SNARE coiled-coil homology domain-containing protein</fullName>
    </recommendedName>
</protein>
<dbReference type="EnsemblPlants" id="AUR62015477-RA">
    <property type="protein sequence ID" value="AUR62015477-RA:cds"/>
    <property type="gene ID" value="AUR62015477"/>
</dbReference>
<dbReference type="PANTHER" id="PTHR12791">
    <property type="entry name" value="GOLGI SNARE BET1-RELATED"/>
    <property type="match status" value="1"/>
</dbReference>
<keyword evidence="6" id="KW-0653">Protein transport</keyword>